<organism evidence="1 2">
    <name type="scientific">Monilinia fructicola</name>
    <name type="common">Brown rot fungus</name>
    <name type="synonym">Ciboria fructicola</name>
    <dbReference type="NCBI Taxonomy" id="38448"/>
    <lineage>
        <taxon>Eukaryota</taxon>
        <taxon>Fungi</taxon>
        <taxon>Dikarya</taxon>
        <taxon>Ascomycota</taxon>
        <taxon>Pezizomycotina</taxon>
        <taxon>Leotiomycetes</taxon>
        <taxon>Helotiales</taxon>
        <taxon>Sclerotiniaceae</taxon>
        <taxon>Monilinia</taxon>
    </lineage>
</organism>
<dbReference type="EMBL" id="VICG01000004">
    <property type="protein sequence ID" value="KAA8572769.1"/>
    <property type="molecule type" value="Genomic_DNA"/>
</dbReference>
<reference evidence="1 2" key="1">
    <citation type="submission" date="2019-06" db="EMBL/GenBank/DDBJ databases">
        <title>Genome Sequence of the Brown Rot Fungal Pathogen Monilinia fructicola.</title>
        <authorList>
            <person name="De Miccolis Angelini R.M."/>
            <person name="Landi L."/>
            <person name="Abate D."/>
            <person name="Pollastro S."/>
            <person name="Romanazzi G."/>
            <person name="Faretra F."/>
        </authorList>
    </citation>
    <scope>NUCLEOTIDE SEQUENCE [LARGE SCALE GENOMIC DNA]</scope>
    <source>
        <strain evidence="1 2">Mfrc123</strain>
    </source>
</reference>
<accession>A0A5M9JXA4</accession>
<comment type="caution">
    <text evidence="1">The sequence shown here is derived from an EMBL/GenBank/DDBJ whole genome shotgun (WGS) entry which is preliminary data.</text>
</comment>
<dbReference type="AlphaFoldDB" id="A0A5M9JXA4"/>
<keyword evidence="2" id="KW-1185">Reference proteome</keyword>
<evidence type="ECO:0000313" key="1">
    <source>
        <dbReference type="EMBL" id="KAA8572769.1"/>
    </source>
</evidence>
<proteinExistence type="predicted"/>
<name>A0A5M9JXA4_MONFR</name>
<evidence type="ECO:0000313" key="2">
    <source>
        <dbReference type="Proteomes" id="UP000322873"/>
    </source>
</evidence>
<gene>
    <name evidence="1" type="ORF">EYC84_003354</name>
</gene>
<protein>
    <submittedName>
        <fullName evidence="1">Uncharacterized protein</fullName>
    </submittedName>
</protein>
<dbReference type="Proteomes" id="UP000322873">
    <property type="component" value="Unassembled WGS sequence"/>
</dbReference>
<sequence>MERWIYTPGTQLRDYTRFSFSTQSQIWPRETKRRYSTNASNFCAGNDKYTQRDGSYILKILATKLDIDGYGF</sequence>